<name>A0ABX8E8G6_9SPHN</name>
<dbReference type="Proteomes" id="UP000677126">
    <property type="component" value="Chromosome"/>
</dbReference>
<feature type="domain" description="HTH lysR-type" evidence="5">
    <location>
        <begin position="6"/>
        <end position="63"/>
    </location>
</feature>
<evidence type="ECO:0000256" key="1">
    <source>
        <dbReference type="ARBA" id="ARBA00009437"/>
    </source>
</evidence>
<evidence type="ECO:0000313" key="6">
    <source>
        <dbReference type="EMBL" id="QVM84491.1"/>
    </source>
</evidence>
<dbReference type="InterPro" id="IPR036390">
    <property type="entry name" value="WH_DNA-bd_sf"/>
</dbReference>
<dbReference type="SUPFAM" id="SSF53850">
    <property type="entry name" value="Periplasmic binding protein-like II"/>
    <property type="match status" value="1"/>
</dbReference>
<dbReference type="PROSITE" id="PS50931">
    <property type="entry name" value="HTH_LYSR"/>
    <property type="match status" value="1"/>
</dbReference>
<dbReference type="Pfam" id="PF00126">
    <property type="entry name" value="HTH_1"/>
    <property type="match status" value="1"/>
</dbReference>
<accession>A0ABX8E8G6</accession>
<reference evidence="6 7" key="1">
    <citation type="journal article" date="2021" name="Int. J. Syst. Evol. Microbiol.">
        <title>Novosphingobium decolorationis sp. nov., an aniline blue-decolourizing bacterium isolated from East Pacific sediment.</title>
        <authorList>
            <person name="Chen X."/>
            <person name="Dong B."/>
            <person name="Chen T."/>
            <person name="Ren N."/>
            <person name="Wang J."/>
            <person name="Xu Y."/>
            <person name="Yang J."/>
            <person name="Zhu S."/>
            <person name="Chen J."/>
        </authorList>
    </citation>
    <scope>NUCLEOTIDE SEQUENCE [LARGE SCALE GENOMIC DNA]</scope>
    <source>
        <strain evidence="6 7">502str22</strain>
    </source>
</reference>
<organism evidence="6 7">
    <name type="scientific">Novosphingobium decolorationis</name>
    <dbReference type="NCBI Taxonomy" id="2698673"/>
    <lineage>
        <taxon>Bacteria</taxon>
        <taxon>Pseudomonadati</taxon>
        <taxon>Pseudomonadota</taxon>
        <taxon>Alphaproteobacteria</taxon>
        <taxon>Sphingomonadales</taxon>
        <taxon>Sphingomonadaceae</taxon>
        <taxon>Novosphingobium</taxon>
    </lineage>
</organism>
<dbReference type="InterPro" id="IPR036388">
    <property type="entry name" value="WH-like_DNA-bd_sf"/>
</dbReference>
<dbReference type="Pfam" id="PF03466">
    <property type="entry name" value="LysR_substrate"/>
    <property type="match status" value="1"/>
</dbReference>
<keyword evidence="4" id="KW-0804">Transcription</keyword>
<dbReference type="InterPro" id="IPR005119">
    <property type="entry name" value="LysR_subst-bd"/>
</dbReference>
<keyword evidence="3" id="KW-0238">DNA-binding</keyword>
<dbReference type="InterPro" id="IPR000847">
    <property type="entry name" value="LysR_HTH_N"/>
</dbReference>
<evidence type="ECO:0000256" key="4">
    <source>
        <dbReference type="ARBA" id="ARBA00023163"/>
    </source>
</evidence>
<dbReference type="PANTHER" id="PTHR30118">
    <property type="entry name" value="HTH-TYPE TRANSCRIPTIONAL REGULATOR LEUO-RELATED"/>
    <property type="match status" value="1"/>
</dbReference>
<protein>
    <submittedName>
        <fullName evidence="6">LysR family transcriptional regulator</fullName>
    </submittedName>
</protein>
<sequence>MRMDHFDLNLLVAFEALLQERSVTRAAKRLNVTQSAMSASLKRLRESFHDDLLVLHGKKMIPTQHALAIAPEVSDALIRLKGLIAMSTRFDPAASRRLFFVNASDYITTVLLVPLVEVLQREAPGIRLNLSLPDMDSADKLEAGEVDLILTPEEFMDCDHPRELLFEERFVAVGARDNPLLDSELTREGFLAAGHVAVRIGNQDTFVEGVLNTLVPERRIEVCAQSFIQVPWLLRGTNRLSVMHERLAQTAAPVHELAIAELPFHVPNMREMMQYHVARTHDAGLTWLRERIIRFARQLAPQPGLSVPAD</sequence>
<evidence type="ECO:0000259" key="5">
    <source>
        <dbReference type="PROSITE" id="PS50931"/>
    </source>
</evidence>
<dbReference type="Gene3D" id="1.10.10.10">
    <property type="entry name" value="Winged helix-like DNA-binding domain superfamily/Winged helix DNA-binding domain"/>
    <property type="match status" value="1"/>
</dbReference>
<gene>
    <name evidence="6" type="ORF">HT578_13045</name>
</gene>
<dbReference type="InterPro" id="IPR050389">
    <property type="entry name" value="LysR-type_TF"/>
</dbReference>
<keyword evidence="2" id="KW-0805">Transcription regulation</keyword>
<comment type="similarity">
    <text evidence="1">Belongs to the LysR transcriptional regulatory family.</text>
</comment>
<evidence type="ECO:0000256" key="2">
    <source>
        <dbReference type="ARBA" id="ARBA00023015"/>
    </source>
</evidence>
<dbReference type="EMBL" id="CP054856">
    <property type="protein sequence ID" value="QVM84491.1"/>
    <property type="molecule type" value="Genomic_DNA"/>
</dbReference>
<evidence type="ECO:0000256" key="3">
    <source>
        <dbReference type="ARBA" id="ARBA00023125"/>
    </source>
</evidence>
<proteinExistence type="inferred from homology"/>
<evidence type="ECO:0000313" key="7">
    <source>
        <dbReference type="Proteomes" id="UP000677126"/>
    </source>
</evidence>
<keyword evidence="7" id="KW-1185">Reference proteome</keyword>
<dbReference type="PANTHER" id="PTHR30118:SF6">
    <property type="entry name" value="HTH-TYPE TRANSCRIPTIONAL REGULATOR LEUO"/>
    <property type="match status" value="1"/>
</dbReference>
<dbReference type="SUPFAM" id="SSF46785">
    <property type="entry name" value="Winged helix' DNA-binding domain"/>
    <property type="match status" value="1"/>
</dbReference>
<dbReference type="Gene3D" id="3.40.190.10">
    <property type="entry name" value="Periplasmic binding protein-like II"/>
    <property type="match status" value="2"/>
</dbReference>